<dbReference type="OrthoDB" id="341587at2759"/>
<organism evidence="2 3">
    <name type="scientific">Eimeria necatrix</name>
    <dbReference type="NCBI Taxonomy" id="51315"/>
    <lineage>
        <taxon>Eukaryota</taxon>
        <taxon>Sar</taxon>
        <taxon>Alveolata</taxon>
        <taxon>Apicomplexa</taxon>
        <taxon>Conoidasida</taxon>
        <taxon>Coccidia</taxon>
        <taxon>Eucoccidiorida</taxon>
        <taxon>Eimeriorina</taxon>
        <taxon>Eimeriidae</taxon>
        <taxon>Eimeria</taxon>
    </lineage>
</organism>
<dbReference type="Pfam" id="PF13516">
    <property type="entry name" value="LRR_6"/>
    <property type="match status" value="2"/>
</dbReference>
<protein>
    <submittedName>
        <fullName evidence="2">Leucine rich repeat domain containing protein, putative</fullName>
    </submittedName>
</protein>
<proteinExistence type="predicted"/>
<dbReference type="GeneID" id="25474263"/>
<reference evidence="2" key="1">
    <citation type="submission" date="2013-10" db="EMBL/GenBank/DDBJ databases">
        <title>Genomic analysis of the causative agents of coccidiosis in chickens.</title>
        <authorList>
            <person name="Reid A.J."/>
            <person name="Blake D."/>
            <person name="Billington K."/>
            <person name="Browne H."/>
            <person name="Dunn M."/>
            <person name="Hung S."/>
            <person name="Kawahara F."/>
            <person name="Miranda-Saavedra D."/>
            <person name="Mourier T."/>
            <person name="Nagra H."/>
            <person name="Otto T.D."/>
            <person name="Rawlings N."/>
            <person name="Sanchez A."/>
            <person name="Sanders M."/>
            <person name="Subramaniam C."/>
            <person name="Tay Y."/>
            <person name="Dear P."/>
            <person name="Doerig C."/>
            <person name="Gruber A."/>
            <person name="Parkinson J."/>
            <person name="Shirley M."/>
            <person name="Wan K.L."/>
            <person name="Berriman M."/>
            <person name="Tomley F."/>
            <person name="Pain A."/>
        </authorList>
    </citation>
    <scope>NUCLEOTIDE SEQUENCE [LARGE SCALE GENOMIC DNA]</scope>
    <source>
        <strain evidence="2">Houghton</strain>
    </source>
</reference>
<dbReference type="VEuPathDB" id="ToxoDB:ENH_00041050"/>
<evidence type="ECO:0000313" key="2">
    <source>
        <dbReference type="EMBL" id="CDJ66876.1"/>
    </source>
</evidence>
<dbReference type="InterPro" id="IPR032675">
    <property type="entry name" value="LRR_dom_sf"/>
</dbReference>
<dbReference type="AlphaFoldDB" id="U6MS79"/>
<dbReference type="PANTHER" id="PTHR24111">
    <property type="entry name" value="LEUCINE-RICH REPEAT-CONTAINING PROTEIN 34"/>
    <property type="match status" value="1"/>
</dbReference>
<dbReference type="Gene3D" id="3.80.10.10">
    <property type="entry name" value="Ribonuclease Inhibitor"/>
    <property type="match status" value="1"/>
</dbReference>
<keyword evidence="1" id="KW-0677">Repeat</keyword>
<accession>U6MS79</accession>
<dbReference type="PANTHER" id="PTHR24111:SF0">
    <property type="entry name" value="LEUCINE-RICH REPEAT-CONTAINING PROTEIN"/>
    <property type="match status" value="1"/>
</dbReference>
<dbReference type="InterPro" id="IPR052201">
    <property type="entry name" value="LRR-containing_regulator"/>
</dbReference>
<gene>
    <name evidence="2" type="ORF">ENH_00041050</name>
</gene>
<dbReference type="SMART" id="SM00368">
    <property type="entry name" value="LRR_RI"/>
    <property type="match status" value="7"/>
</dbReference>
<evidence type="ECO:0000256" key="1">
    <source>
        <dbReference type="ARBA" id="ARBA00022737"/>
    </source>
</evidence>
<keyword evidence="3" id="KW-1185">Reference proteome</keyword>
<reference evidence="2" key="2">
    <citation type="submission" date="2013-10" db="EMBL/GenBank/DDBJ databases">
        <authorList>
            <person name="Aslett M."/>
        </authorList>
    </citation>
    <scope>NUCLEOTIDE SEQUENCE [LARGE SCALE GENOMIC DNA]</scope>
    <source>
        <strain evidence="2">Houghton</strain>
    </source>
</reference>
<name>U6MS79_9EIME</name>
<dbReference type="RefSeq" id="XP_013435343.1">
    <property type="nucleotide sequence ID" value="XM_013579889.1"/>
</dbReference>
<dbReference type="Proteomes" id="UP000030754">
    <property type="component" value="Unassembled WGS sequence"/>
</dbReference>
<dbReference type="InterPro" id="IPR001611">
    <property type="entry name" value="Leu-rich_rpt"/>
</dbReference>
<evidence type="ECO:0000313" key="3">
    <source>
        <dbReference type="Proteomes" id="UP000030754"/>
    </source>
</evidence>
<dbReference type="EMBL" id="HG723858">
    <property type="protein sequence ID" value="CDJ66876.1"/>
    <property type="molecule type" value="Genomic_DNA"/>
</dbReference>
<dbReference type="SUPFAM" id="SSF52047">
    <property type="entry name" value="RNI-like"/>
    <property type="match status" value="1"/>
</dbReference>
<sequence>MGEASVPGPAEGCGPLAKAYLLACDLAGCEAKRLVFDSLAAADLAQQQNPKRGVKIECIGSRPEGFLQRLAEPDLELLLQAASCCSAKVVLLNLAFNWLGSGAAAVFGAQLLLLQQLQQLVLAGNCIEEAAAASLCQQLLLLPRLSYLDLSFNQLKRKGGEAAAALLQKSKTLKTLKLRNTQLDLHALVHITTALQQRNRSLETLDISDVDVSFNSMHAYHLAGVVQLASNLLHLDLGRQALRDDGVEILYPFLKQNKTLRSLGLAANEISWRGGLFLGRLLSASPPLRFLDLNFNKLGDWGASCVAAGIESNDLLLVLLLRGNAISSKGLARLREALALNSTLEAVGLAGNLWTEACLREFTQTRPHFRRSEPLALDLELNAAGRLQTDRSLPFYSHQQSATGACSPAAAATAAEAAAAAAAGVVETDDEAAAQETETETEAAAAGVDAEAAAATVGTAAAKTETPAAVAQVTVAVAETETAAAAETAEAAKLQSQTLKF</sequence>